<keyword evidence="1" id="KW-0234">DNA repair</keyword>
<keyword evidence="1" id="KW-0378">Hydrolase</keyword>
<dbReference type="GO" id="GO:0000727">
    <property type="term" value="P:double-strand break repair via break-induced replication"/>
    <property type="evidence" value="ECO:0007669"/>
    <property type="project" value="UniProtKB-UniRule"/>
</dbReference>
<protein>
    <recommendedName>
        <fullName evidence="1">Crossover junction endonuclease MUS81</fullName>
        <ecNumber evidence="1">3.1.22.-</ecNumber>
    </recommendedName>
</protein>
<evidence type="ECO:0000256" key="1">
    <source>
        <dbReference type="RuleBase" id="RU369042"/>
    </source>
</evidence>
<comment type="subcellular location">
    <subcellularLocation>
        <location evidence="1">Nucleus</location>
    </subcellularLocation>
</comment>
<dbReference type="EC" id="3.1.22.-" evidence="1"/>
<comment type="subunit">
    <text evidence="1">Interacts with EME1.</text>
</comment>
<comment type="similarity">
    <text evidence="1">Belongs to the XPF family.</text>
</comment>
<keyword evidence="1" id="KW-0460">Magnesium</keyword>
<dbReference type="InterPro" id="IPR042530">
    <property type="entry name" value="EME1/EME2_C"/>
</dbReference>
<reference evidence="2" key="1">
    <citation type="submission" date="2021-02" db="EMBL/GenBank/DDBJ databases">
        <authorList>
            <person name="Nowell W R."/>
        </authorList>
    </citation>
    <scope>NUCLEOTIDE SEQUENCE</scope>
    <source>
        <strain evidence="2">Ploen Becks lab</strain>
    </source>
</reference>
<dbReference type="Gene3D" id="1.10.150.670">
    <property type="entry name" value="Crossover junction endonuclease EME1, DNA-binding domain"/>
    <property type="match status" value="1"/>
</dbReference>
<dbReference type="GO" id="GO:0008821">
    <property type="term" value="F:crossover junction DNA endonuclease activity"/>
    <property type="evidence" value="ECO:0007669"/>
    <property type="project" value="UniProtKB-UniRule"/>
</dbReference>
<keyword evidence="1" id="KW-0233">DNA recombination</keyword>
<comment type="function">
    <text evidence="1">Interacts with EME1 to form a DNA structure-specific endonuclease with substrate preference for branched DNA structures with a 5'-end at the branch nick. Typical substrates include 3'-flap structures, D-loops, replication forks and nicked Holliday junctions. May be required in mitosis for the processing of stalled or collapsed replication fork intermediates. May be required in meiosis for the repair of meiosis-specific double strand breaks subsequent to single-end invasion (SEI).</text>
</comment>
<comment type="caution">
    <text evidence="2">The sequence shown here is derived from an EMBL/GenBank/DDBJ whole genome shotgun (WGS) entry which is preliminary data.</text>
</comment>
<keyword evidence="1" id="KW-0255">Endonuclease</keyword>
<dbReference type="GO" id="GO:0006308">
    <property type="term" value="P:DNA catabolic process"/>
    <property type="evidence" value="ECO:0007669"/>
    <property type="project" value="UniProtKB-UniRule"/>
</dbReference>
<sequence>MFAKCLMKIQGLSQEKVLAIVDLYPSPSHLIKEYSKCSDENSRIKLLANIKYGSAQRNVGPAIGKLVAQLLFTKSTDNSDEINLNVDCVDEHEYQMEIDDDQSDNRFLDSILKTLFHQLTTNIWELT</sequence>
<dbReference type="GO" id="GO:0048476">
    <property type="term" value="C:Holliday junction resolvase complex"/>
    <property type="evidence" value="ECO:0007669"/>
    <property type="project" value="UniProtKB-UniRule"/>
</dbReference>
<dbReference type="PANTHER" id="PTHR13451:SF0">
    <property type="entry name" value="CROSSOVER JUNCTION ENDONUCLEASE MUS81"/>
    <property type="match status" value="1"/>
</dbReference>
<dbReference type="GO" id="GO:0000712">
    <property type="term" value="P:resolution of meiotic recombination intermediates"/>
    <property type="evidence" value="ECO:0007669"/>
    <property type="project" value="TreeGrafter"/>
</dbReference>
<dbReference type="GO" id="GO:0046872">
    <property type="term" value="F:metal ion binding"/>
    <property type="evidence" value="ECO:0007669"/>
    <property type="project" value="UniProtKB-UniRule"/>
</dbReference>
<dbReference type="OrthoDB" id="5963188at2759"/>
<dbReference type="InterPro" id="IPR033309">
    <property type="entry name" value="Mus81"/>
</dbReference>
<evidence type="ECO:0000313" key="3">
    <source>
        <dbReference type="Proteomes" id="UP000663879"/>
    </source>
</evidence>
<dbReference type="GO" id="GO:0003677">
    <property type="term" value="F:DNA binding"/>
    <property type="evidence" value="ECO:0007669"/>
    <property type="project" value="UniProtKB-UniRule"/>
</dbReference>
<keyword evidence="1" id="KW-0540">Nuclease</keyword>
<dbReference type="AlphaFoldDB" id="A0A814KJT2"/>
<organism evidence="2 3">
    <name type="scientific">Brachionus calyciflorus</name>
    <dbReference type="NCBI Taxonomy" id="104777"/>
    <lineage>
        <taxon>Eukaryota</taxon>
        <taxon>Metazoa</taxon>
        <taxon>Spiralia</taxon>
        <taxon>Gnathifera</taxon>
        <taxon>Rotifera</taxon>
        <taxon>Eurotatoria</taxon>
        <taxon>Monogononta</taxon>
        <taxon>Pseudotrocha</taxon>
        <taxon>Ploima</taxon>
        <taxon>Brachionidae</taxon>
        <taxon>Brachionus</taxon>
    </lineage>
</organism>
<keyword evidence="3" id="KW-1185">Reference proteome</keyword>
<name>A0A814KJT2_9BILA</name>
<comment type="cofactor">
    <cofactor evidence="1">
        <name>Mg(2+)</name>
        <dbReference type="ChEBI" id="CHEBI:18420"/>
    </cofactor>
</comment>
<gene>
    <name evidence="2" type="ORF">OXX778_LOCUS18804</name>
</gene>
<accession>A0A814KJT2</accession>
<dbReference type="EMBL" id="CAJNOC010005372">
    <property type="protein sequence ID" value="CAF1050480.1"/>
    <property type="molecule type" value="Genomic_DNA"/>
</dbReference>
<dbReference type="Proteomes" id="UP000663879">
    <property type="component" value="Unassembled WGS sequence"/>
</dbReference>
<evidence type="ECO:0000313" key="2">
    <source>
        <dbReference type="EMBL" id="CAF1050480.1"/>
    </source>
</evidence>
<dbReference type="PANTHER" id="PTHR13451">
    <property type="entry name" value="CLASS II CROSSOVER JUNCTION ENDONUCLEASE MUS81"/>
    <property type="match status" value="1"/>
</dbReference>
<dbReference type="GO" id="GO:0031573">
    <property type="term" value="P:mitotic intra-S DNA damage checkpoint signaling"/>
    <property type="evidence" value="ECO:0007669"/>
    <property type="project" value="TreeGrafter"/>
</dbReference>
<keyword evidence="1" id="KW-0479">Metal-binding</keyword>
<keyword evidence="1" id="KW-0227">DNA damage</keyword>
<dbReference type="GO" id="GO:0048257">
    <property type="term" value="F:3'-flap endonuclease activity"/>
    <property type="evidence" value="ECO:0007669"/>
    <property type="project" value="TreeGrafter"/>
</dbReference>
<keyword evidence="1" id="KW-0539">Nucleus</keyword>
<proteinExistence type="inferred from homology"/>
<dbReference type="Pfam" id="PF21292">
    <property type="entry name" value="EME1-MUS81_C"/>
    <property type="match status" value="1"/>
</dbReference>
<dbReference type="GO" id="GO:0005634">
    <property type="term" value="C:nucleus"/>
    <property type="evidence" value="ECO:0007669"/>
    <property type="project" value="UniProtKB-SubCell"/>
</dbReference>